<dbReference type="Proteomes" id="UP000012073">
    <property type="component" value="Unassembled WGS sequence"/>
</dbReference>
<name>R7Q258_CHOCR</name>
<dbReference type="PhylomeDB" id="R7Q258"/>
<dbReference type="OrthoDB" id="4217619at2759"/>
<sequence>MVGDVVSYLRACPSPRTLPGTLDLQKHRIHSRNTSASMAFLTAAPVVHHALLPAKVTPRRARTSMLADRPKNSSSWQWLAAVTAGAAIGAATATAVTISIHAPHLQADAYVQPIPQVPALPEYLPAEQGVISLFERATQSVAFVTTYTESRSGFSLNPMETPAGTGSGIVWDTDGRIVTNFHVIRAASGAKITLANKKTYDAELVGSSADDDVAVLKIKAPRDELFPIDVGDSSNLRVGQSTYAIGNPFGLDHTLTTGVLSGLGREMKSPTGRTISNVIQTEASINPGNSGGPLIDARGRLIGMNTAIYSPSGASAGVGFAIPVDTLKVIAQGLIENGRIVRPVIGISYLESSQARALGIEKGVLVLDVPEGSAAEKAGLRGTSRMTFGSIELGDIIIGIDNEGVKNEGDLFKALDKHKVGDTVRIRVLNNTDGERTVKLKLSASQK</sequence>
<dbReference type="KEGG" id="ccp:CHC_T00001552001"/>
<dbReference type="InterPro" id="IPR043504">
    <property type="entry name" value="Peptidase_S1_PA_chymotrypsin"/>
</dbReference>
<dbReference type="GO" id="GO:0006508">
    <property type="term" value="P:proteolysis"/>
    <property type="evidence" value="ECO:0007669"/>
    <property type="project" value="UniProtKB-KW"/>
</dbReference>
<keyword evidence="3" id="KW-0378">Hydrolase</keyword>
<feature type="domain" description="PDZ" evidence="5">
    <location>
        <begin position="334"/>
        <end position="407"/>
    </location>
</feature>
<organism evidence="6 7">
    <name type="scientific">Chondrus crispus</name>
    <name type="common">Carrageen Irish moss</name>
    <name type="synonym">Polymorpha crispa</name>
    <dbReference type="NCBI Taxonomy" id="2769"/>
    <lineage>
        <taxon>Eukaryota</taxon>
        <taxon>Rhodophyta</taxon>
        <taxon>Florideophyceae</taxon>
        <taxon>Rhodymeniophycidae</taxon>
        <taxon>Gigartinales</taxon>
        <taxon>Gigartinaceae</taxon>
        <taxon>Chondrus</taxon>
    </lineage>
</organism>
<protein>
    <recommendedName>
        <fullName evidence="5">PDZ domain-containing protein</fullName>
    </recommendedName>
</protein>
<keyword evidence="7" id="KW-1185">Reference proteome</keyword>
<dbReference type="EMBL" id="HG001539">
    <property type="protein sequence ID" value="CDF32677.1"/>
    <property type="molecule type" value="Genomic_DNA"/>
</dbReference>
<evidence type="ECO:0000313" key="7">
    <source>
        <dbReference type="Proteomes" id="UP000012073"/>
    </source>
</evidence>
<dbReference type="Gene3D" id="2.40.10.10">
    <property type="entry name" value="Trypsin-like serine proteases"/>
    <property type="match status" value="2"/>
</dbReference>
<dbReference type="Gene3D" id="2.30.42.10">
    <property type="match status" value="1"/>
</dbReference>
<evidence type="ECO:0000256" key="4">
    <source>
        <dbReference type="ARBA" id="ARBA00022825"/>
    </source>
</evidence>
<reference evidence="7" key="1">
    <citation type="journal article" date="2013" name="Proc. Natl. Acad. Sci. U.S.A.">
        <title>Genome structure and metabolic features in the red seaweed Chondrus crispus shed light on evolution of the Archaeplastida.</title>
        <authorList>
            <person name="Collen J."/>
            <person name="Porcel B."/>
            <person name="Carre W."/>
            <person name="Ball S.G."/>
            <person name="Chaparro C."/>
            <person name="Tonon T."/>
            <person name="Barbeyron T."/>
            <person name="Michel G."/>
            <person name="Noel B."/>
            <person name="Valentin K."/>
            <person name="Elias M."/>
            <person name="Artiguenave F."/>
            <person name="Arun A."/>
            <person name="Aury J.M."/>
            <person name="Barbosa-Neto J.F."/>
            <person name="Bothwell J.H."/>
            <person name="Bouget F.Y."/>
            <person name="Brillet L."/>
            <person name="Cabello-Hurtado F."/>
            <person name="Capella-Gutierrez S."/>
            <person name="Charrier B."/>
            <person name="Cladiere L."/>
            <person name="Cock J.M."/>
            <person name="Coelho S.M."/>
            <person name="Colleoni C."/>
            <person name="Czjzek M."/>
            <person name="Da Silva C."/>
            <person name="Delage L."/>
            <person name="Denoeud F."/>
            <person name="Deschamps P."/>
            <person name="Dittami S.M."/>
            <person name="Gabaldon T."/>
            <person name="Gachon C.M."/>
            <person name="Groisillier A."/>
            <person name="Herve C."/>
            <person name="Jabbari K."/>
            <person name="Katinka M."/>
            <person name="Kloareg B."/>
            <person name="Kowalczyk N."/>
            <person name="Labadie K."/>
            <person name="Leblanc C."/>
            <person name="Lopez P.J."/>
            <person name="McLachlan D.H."/>
            <person name="Meslet-Cladiere L."/>
            <person name="Moustafa A."/>
            <person name="Nehr Z."/>
            <person name="Nyvall Collen P."/>
            <person name="Panaud O."/>
            <person name="Partensky F."/>
            <person name="Poulain J."/>
            <person name="Rensing S.A."/>
            <person name="Rousvoal S."/>
            <person name="Samson G."/>
            <person name="Symeonidi A."/>
            <person name="Weissenbach J."/>
            <person name="Zambounis A."/>
            <person name="Wincker P."/>
            <person name="Boyen C."/>
        </authorList>
    </citation>
    <scope>NUCLEOTIDE SEQUENCE [LARGE SCALE GENOMIC DNA]</scope>
    <source>
        <strain evidence="7">cv. Stackhouse</strain>
    </source>
</reference>
<accession>R7Q258</accession>
<evidence type="ECO:0000313" key="6">
    <source>
        <dbReference type="EMBL" id="CDF32677.1"/>
    </source>
</evidence>
<evidence type="ECO:0000256" key="2">
    <source>
        <dbReference type="ARBA" id="ARBA00022670"/>
    </source>
</evidence>
<dbReference type="SMART" id="SM00228">
    <property type="entry name" value="PDZ"/>
    <property type="match status" value="1"/>
</dbReference>
<proteinExistence type="inferred from homology"/>
<dbReference type="SUPFAM" id="SSF50156">
    <property type="entry name" value="PDZ domain-like"/>
    <property type="match status" value="1"/>
</dbReference>
<comment type="similarity">
    <text evidence="1">Belongs to the peptidase S1C family.</text>
</comment>
<dbReference type="InterPro" id="IPR001478">
    <property type="entry name" value="PDZ"/>
</dbReference>
<dbReference type="CDD" id="cd00990">
    <property type="entry name" value="cpPDZ_AtDEGP1-like"/>
    <property type="match status" value="1"/>
</dbReference>
<dbReference type="Pfam" id="PF13180">
    <property type="entry name" value="PDZ_2"/>
    <property type="match status" value="1"/>
</dbReference>
<dbReference type="RefSeq" id="XP_005712448.1">
    <property type="nucleotide sequence ID" value="XM_005712391.1"/>
</dbReference>
<dbReference type="PANTHER" id="PTHR43343">
    <property type="entry name" value="PEPTIDASE S12"/>
    <property type="match status" value="1"/>
</dbReference>
<dbReference type="FunFam" id="2.40.10.10:FF:000001">
    <property type="entry name" value="Periplasmic serine protease DegS"/>
    <property type="match status" value="1"/>
</dbReference>
<evidence type="ECO:0000256" key="3">
    <source>
        <dbReference type="ARBA" id="ARBA00022801"/>
    </source>
</evidence>
<keyword evidence="4" id="KW-0720">Serine protease</keyword>
<dbReference type="SUPFAM" id="SSF50494">
    <property type="entry name" value="Trypsin-like serine proteases"/>
    <property type="match status" value="1"/>
</dbReference>
<dbReference type="STRING" id="2769.R7Q258"/>
<dbReference type="GO" id="GO:0004252">
    <property type="term" value="F:serine-type endopeptidase activity"/>
    <property type="evidence" value="ECO:0007669"/>
    <property type="project" value="InterPro"/>
</dbReference>
<evidence type="ECO:0000259" key="5">
    <source>
        <dbReference type="PROSITE" id="PS50106"/>
    </source>
</evidence>
<dbReference type="PANTHER" id="PTHR43343:SF3">
    <property type="entry name" value="PROTEASE DO-LIKE 8, CHLOROPLASTIC"/>
    <property type="match status" value="1"/>
</dbReference>
<dbReference type="PRINTS" id="PR00834">
    <property type="entry name" value="PROTEASES2C"/>
</dbReference>
<keyword evidence="2" id="KW-0645">Protease</keyword>
<dbReference type="InterPro" id="IPR039382">
    <property type="entry name" value="DEGP1/8_PDZ_dom"/>
</dbReference>
<dbReference type="InterPro" id="IPR036034">
    <property type="entry name" value="PDZ_sf"/>
</dbReference>
<gene>
    <name evidence="6" type="ORF">CHC_T00001552001</name>
</gene>
<dbReference type="OMA" id="IMSPEGY"/>
<dbReference type="InterPro" id="IPR051201">
    <property type="entry name" value="Chloro_Bact_Ser_Proteases"/>
</dbReference>
<evidence type="ECO:0000256" key="1">
    <source>
        <dbReference type="ARBA" id="ARBA00010541"/>
    </source>
</evidence>
<dbReference type="AlphaFoldDB" id="R7Q258"/>
<dbReference type="InterPro" id="IPR009003">
    <property type="entry name" value="Peptidase_S1_PA"/>
</dbReference>
<dbReference type="Pfam" id="PF13365">
    <property type="entry name" value="Trypsin_2"/>
    <property type="match status" value="1"/>
</dbReference>
<dbReference type="PROSITE" id="PS50106">
    <property type="entry name" value="PDZ"/>
    <property type="match status" value="1"/>
</dbReference>
<dbReference type="Gramene" id="CDF32677">
    <property type="protein sequence ID" value="CDF32677"/>
    <property type="gene ID" value="CHC_T00001552001"/>
</dbReference>
<dbReference type="GeneID" id="17320165"/>
<dbReference type="InterPro" id="IPR001940">
    <property type="entry name" value="Peptidase_S1C"/>
</dbReference>